<evidence type="ECO:0000256" key="11">
    <source>
        <dbReference type="PROSITE-ProRule" id="PRU00043"/>
    </source>
</evidence>
<evidence type="ECO:0000256" key="7">
    <source>
        <dbReference type="ARBA" id="ARBA00022889"/>
    </source>
</evidence>
<dbReference type="AlphaFoldDB" id="A0A8C5PY13"/>
<evidence type="ECO:0000256" key="5">
    <source>
        <dbReference type="ARBA" id="ARBA00022737"/>
    </source>
</evidence>
<evidence type="ECO:0000256" key="6">
    <source>
        <dbReference type="ARBA" id="ARBA00022837"/>
    </source>
</evidence>
<keyword evidence="9 13" id="KW-0472">Membrane</keyword>
<dbReference type="CDD" id="cd11304">
    <property type="entry name" value="Cadherin_repeat"/>
    <property type="match status" value="5"/>
</dbReference>
<dbReference type="OrthoDB" id="6252479at2759"/>
<feature type="compositionally biased region" description="Polar residues" evidence="12">
    <location>
        <begin position="998"/>
        <end position="1017"/>
    </location>
</feature>
<evidence type="ECO:0000256" key="10">
    <source>
        <dbReference type="ARBA" id="ARBA00023180"/>
    </source>
</evidence>
<feature type="domain" description="Cadherin" evidence="15">
    <location>
        <begin position="461"/>
        <end position="570"/>
    </location>
</feature>
<dbReference type="FunFam" id="2.60.40.60:FF:000002">
    <property type="entry name" value="Protocadherin alpha 2"/>
    <property type="match status" value="1"/>
</dbReference>
<keyword evidence="4 14" id="KW-0732">Signal</keyword>
<comment type="subcellular location">
    <subcellularLocation>
        <location evidence="1">Cell membrane</location>
        <topology evidence="1">Single-pass type I membrane protein</topology>
    </subcellularLocation>
</comment>
<dbReference type="GO" id="GO:0007156">
    <property type="term" value="P:homophilic cell adhesion via plasma membrane adhesion molecules"/>
    <property type="evidence" value="ECO:0007669"/>
    <property type="project" value="InterPro"/>
</dbReference>
<dbReference type="InterPro" id="IPR020894">
    <property type="entry name" value="Cadherin_CS"/>
</dbReference>
<dbReference type="PROSITE" id="PS50268">
    <property type="entry name" value="CADHERIN_2"/>
    <property type="match status" value="5"/>
</dbReference>
<feature type="transmembrane region" description="Helical" evidence="13">
    <location>
        <begin position="726"/>
        <end position="754"/>
    </location>
</feature>
<dbReference type="FunFam" id="2.60.40.60:FF:000007">
    <property type="entry name" value="Protocadherin alpha 2"/>
    <property type="match status" value="1"/>
</dbReference>
<keyword evidence="10" id="KW-0325">Glycoprotein</keyword>
<evidence type="ECO:0000256" key="3">
    <source>
        <dbReference type="ARBA" id="ARBA00022692"/>
    </source>
</evidence>
<evidence type="ECO:0000313" key="16">
    <source>
        <dbReference type="Ensembl" id="ENSLLEP00000029122.1"/>
    </source>
</evidence>
<evidence type="ECO:0000256" key="9">
    <source>
        <dbReference type="ARBA" id="ARBA00023136"/>
    </source>
</evidence>
<evidence type="ECO:0000259" key="15">
    <source>
        <dbReference type="PROSITE" id="PS50268"/>
    </source>
</evidence>
<dbReference type="FunFam" id="2.60.40.60:FF:000001">
    <property type="entry name" value="Protocadherin alpha 2"/>
    <property type="match status" value="1"/>
</dbReference>
<keyword evidence="6 11" id="KW-0106">Calcium</keyword>
<dbReference type="Ensembl" id="ENSLLET00000030250.1">
    <property type="protein sequence ID" value="ENSLLEP00000029122.1"/>
    <property type="gene ID" value="ENSLLEG00000018488.1"/>
</dbReference>
<dbReference type="Pfam" id="PF08266">
    <property type="entry name" value="Cadherin_2"/>
    <property type="match status" value="1"/>
</dbReference>
<sequence length="1179" mass="130647">MAAVPQPTRIYLLLVMCFFFQGLCQNTTSLMVRFRIQEEVDINTLIGRISDVPGWVEDVNEKYQLIQNTNSFPVQVGLTDGSITTTGRLDREEFCQLRGHCLLSFNILATKALSLIHVEIEILDINDNAPVFPKPEIDLEISESASLRTRFPLDRAWDPDVGSNTVKTYTLSSYEHFALDVLTSSDGNKHPELLVVKELDRERKSSFHLTLTALDGGVPQRSGATDIKINILDSNDNSPTFEKNSVILEVFEDTTPGTSLLNLTATDPDQGPNGEIEFTFSKHNANHVLNMFSIDPKLGEIVLKQSLDHENRQSYELDVQAKDMGPNPIPAHCKVLIKVLDVNDNAPDLQVTSVSQDSKEIAVSEAVPLGSFVALVVAKDPDSGANGQVLCHLVPDHGHFRLQKANGNSYILLTNALLDRERWEEYNLTIEAQDQGNPMFTATKSLKIHVSDVNDNPPIFERMSYEVSLAENNLPNTYLLTVNAQDIDSGMNAKITYSIIDSLILGSPVSNLVSIDSGSGEIVALQALDYEKITEIQFLVQAQDNGNPRLNSNTSVKVLLRDQNDNSPIIVKPPLKRGCASVTVLVNAETGFPLSSMDKTKSWDAGYSTSRKSFTDTQDTLPALSNTNMHQIIQVVATDGDSDQNAELLYYVVDDHDGLFAMDSHLGFIYINVSNASHLIGNTLNTGVIVRDNGNPQLDTRAQLTIIFSNHLDHLKNSANESNGKLSLSMVIVICLAVLLATCLLVLALIMSFCRVDRKDNRAYNCRKEESTYRQQPRRPQRQIQKGDIHVVPVLRGRQPQLETPPDSNKFFVASDEIKEIPDDEALTTPFHLTPTLYRTLRNQQNHNVLQEDAQDAEQNFSLPPSVCRTLQYQRQRSYSRENLHDIHSTLPASKTLKNPGSPQVRSIGDPVSTEPLLFKNGDLSPATSPTLRRSKNADVSSREQILQSLVRLSMVALAEKEAVDLTMQSPHVQQISQLLSLLHQGQVHPKTLHRGNKYSSKTTRSAGQESDWQSTKDSGHGESEAGDLDSEPGADFSSHQLIEDSLETLFRPCGVTGPGGQRLSDLDPGWISRLSFPLANNYKDNIFTPSTQISQQPQITAAEREELRTFLTFGKACDESQGTRLASTFLSEMSTLFEMLLHQKAESQNDNSSEVLMRLSACSKNLGVDTFNGANHKN</sequence>
<evidence type="ECO:0000256" key="4">
    <source>
        <dbReference type="ARBA" id="ARBA00022729"/>
    </source>
</evidence>
<keyword evidence="8 13" id="KW-1133">Transmembrane helix</keyword>
<feature type="domain" description="Cadherin" evidence="15">
    <location>
        <begin position="133"/>
        <end position="241"/>
    </location>
</feature>
<dbReference type="PANTHER" id="PTHR24028:SF42">
    <property type="entry name" value="PROTOCADHERIN-12"/>
    <property type="match status" value="1"/>
</dbReference>
<dbReference type="InterPro" id="IPR013164">
    <property type="entry name" value="Cadherin_N"/>
</dbReference>
<dbReference type="GO" id="GO:0005509">
    <property type="term" value="F:calcium ion binding"/>
    <property type="evidence" value="ECO:0007669"/>
    <property type="project" value="UniProtKB-UniRule"/>
</dbReference>
<feature type="domain" description="Cadherin" evidence="15">
    <location>
        <begin position="355"/>
        <end position="460"/>
    </location>
</feature>
<keyword evidence="3 13" id="KW-0812">Transmembrane</keyword>
<gene>
    <name evidence="16" type="primary">PCDH12</name>
</gene>
<dbReference type="Gene3D" id="2.60.40.60">
    <property type="entry name" value="Cadherins"/>
    <property type="match status" value="6"/>
</dbReference>
<keyword evidence="5" id="KW-0677">Repeat</keyword>
<keyword evidence="7" id="KW-0130">Cell adhesion</keyword>
<reference evidence="16" key="1">
    <citation type="submission" date="2025-08" db="UniProtKB">
        <authorList>
            <consortium name="Ensembl"/>
        </authorList>
    </citation>
    <scope>IDENTIFICATION</scope>
</reference>
<dbReference type="SUPFAM" id="SSF49313">
    <property type="entry name" value="Cadherin-like"/>
    <property type="match status" value="5"/>
</dbReference>
<evidence type="ECO:0000256" key="14">
    <source>
        <dbReference type="SAM" id="SignalP"/>
    </source>
</evidence>
<organism evidence="16 17">
    <name type="scientific">Leptobrachium leishanense</name>
    <name type="common">Leishan spiny toad</name>
    <dbReference type="NCBI Taxonomy" id="445787"/>
    <lineage>
        <taxon>Eukaryota</taxon>
        <taxon>Metazoa</taxon>
        <taxon>Chordata</taxon>
        <taxon>Craniata</taxon>
        <taxon>Vertebrata</taxon>
        <taxon>Euteleostomi</taxon>
        <taxon>Amphibia</taxon>
        <taxon>Batrachia</taxon>
        <taxon>Anura</taxon>
        <taxon>Pelobatoidea</taxon>
        <taxon>Megophryidae</taxon>
        <taxon>Leptobrachium</taxon>
    </lineage>
</organism>
<dbReference type="PANTHER" id="PTHR24028">
    <property type="entry name" value="CADHERIN-87A"/>
    <property type="match status" value="1"/>
</dbReference>
<dbReference type="GO" id="GO:0005886">
    <property type="term" value="C:plasma membrane"/>
    <property type="evidence" value="ECO:0007669"/>
    <property type="project" value="UniProtKB-SubCell"/>
</dbReference>
<evidence type="ECO:0000256" key="12">
    <source>
        <dbReference type="SAM" id="MobiDB-lite"/>
    </source>
</evidence>
<protein>
    <submittedName>
        <fullName evidence="16">Protocadherin 12</fullName>
    </submittedName>
</protein>
<dbReference type="InterPro" id="IPR050174">
    <property type="entry name" value="Protocadherin/Cadherin-CA"/>
</dbReference>
<dbReference type="InterPro" id="IPR015919">
    <property type="entry name" value="Cadherin-like_sf"/>
</dbReference>
<feature type="compositionally biased region" description="Polar residues" evidence="12">
    <location>
        <begin position="926"/>
        <end position="941"/>
    </location>
</feature>
<evidence type="ECO:0000313" key="17">
    <source>
        <dbReference type="Proteomes" id="UP000694569"/>
    </source>
</evidence>
<dbReference type="InterPro" id="IPR002126">
    <property type="entry name" value="Cadherin-like_dom"/>
</dbReference>
<proteinExistence type="predicted"/>
<feature type="domain" description="Cadherin" evidence="15">
    <location>
        <begin position="242"/>
        <end position="349"/>
    </location>
</feature>
<feature type="region of interest" description="Disordered" evidence="12">
    <location>
        <begin position="889"/>
        <end position="941"/>
    </location>
</feature>
<evidence type="ECO:0000256" key="2">
    <source>
        <dbReference type="ARBA" id="ARBA00022475"/>
    </source>
</evidence>
<feature type="chain" id="PRO_5034691485" evidence="14">
    <location>
        <begin position="25"/>
        <end position="1179"/>
    </location>
</feature>
<keyword evidence="2" id="KW-1003">Cell membrane</keyword>
<evidence type="ECO:0000256" key="1">
    <source>
        <dbReference type="ARBA" id="ARBA00004251"/>
    </source>
</evidence>
<dbReference type="PROSITE" id="PS00232">
    <property type="entry name" value="CADHERIN_1"/>
    <property type="match status" value="4"/>
</dbReference>
<feature type="region of interest" description="Disordered" evidence="12">
    <location>
        <begin position="769"/>
        <end position="788"/>
    </location>
</feature>
<dbReference type="FunFam" id="2.60.40.60:FF:000003">
    <property type="entry name" value="Protocadherin alpha 2"/>
    <property type="match status" value="1"/>
</dbReference>
<feature type="signal peptide" evidence="14">
    <location>
        <begin position="1"/>
        <end position="24"/>
    </location>
</feature>
<reference evidence="16" key="2">
    <citation type="submission" date="2025-09" db="UniProtKB">
        <authorList>
            <consortium name="Ensembl"/>
        </authorList>
    </citation>
    <scope>IDENTIFICATION</scope>
</reference>
<dbReference type="PRINTS" id="PR00205">
    <property type="entry name" value="CADHERIN"/>
</dbReference>
<dbReference type="Proteomes" id="UP000694569">
    <property type="component" value="Unplaced"/>
</dbReference>
<dbReference type="GeneTree" id="ENSGT00940000160403"/>
<keyword evidence="17" id="KW-1185">Reference proteome</keyword>
<name>A0A8C5PY13_9ANUR</name>
<dbReference type="Pfam" id="PF00028">
    <property type="entry name" value="Cadherin"/>
    <property type="match status" value="4"/>
</dbReference>
<feature type="compositionally biased region" description="Polar residues" evidence="12">
    <location>
        <begin position="891"/>
        <end position="905"/>
    </location>
</feature>
<dbReference type="SMART" id="SM00112">
    <property type="entry name" value="CA"/>
    <property type="match status" value="6"/>
</dbReference>
<evidence type="ECO:0000256" key="8">
    <source>
        <dbReference type="ARBA" id="ARBA00022989"/>
    </source>
</evidence>
<feature type="region of interest" description="Disordered" evidence="12">
    <location>
        <begin position="990"/>
        <end position="1037"/>
    </location>
</feature>
<evidence type="ECO:0000256" key="13">
    <source>
        <dbReference type="SAM" id="Phobius"/>
    </source>
</evidence>
<accession>A0A8C5PY13</accession>
<feature type="domain" description="Cadherin" evidence="15">
    <location>
        <begin position="28"/>
        <end position="132"/>
    </location>
</feature>